<feature type="compositionally biased region" description="Polar residues" evidence="1">
    <location>
        <begin position="235"/>
        <end position="268"/>
    </location>
</feature>
<dbReference type="EMBL" id="ML143419">
    <property type="protein sequence ID" value="TBU28756.1"/>
    <property type="molecule type" value="Genomic_DNA"/>
</dbReference>
<dbReference type="AlphaFoldDB" id="A0A4Q9MRG6"/>
<name>A0A4Q9MRG6_9APHY</name>
<feature type="compositionally biased region" description="Polar residues" evidence="1">
    <location>
        <begin position="734"/>
        <end position="743"/>
    </location>
</feature>
<proteinExistence type="predicted"/>
<protein>
    <submittedName>
        <fullName evidence="2">Uncharacterized protein</fullName>
    </submittedName>
</protein>
<feature type="region of interest" description="Disordered" evidence="1">
    <location>
        <begin position="222"/>
        <end position="353"/>
    </location>
</feature>
<feature type="compositionally biased region" description="Low complexity" evidence="1">
    <location>
        <begin position="439"/>
        <end position="461"/>
    </location>
</feature>
<evidence type="ECO:0000313" key="2">
    <source>
        <dbReference type="EMBL" id="TBU28756.1"/>
    </source>
</evidence>
<feature type="region of interest" description="Disordered" evidence="1">
    <location>
        <begin position="125"/>
        <end position="152"/>
    </location>
</feature>
<feature type="region of interest" description="Disordered" evidence="1">
    <location>
        <begin position="634"/>
        <end position="685"/>
    </location>
</feature>
<evidence type="ECO:0000256" key="1">
    <source>
        <dbReference type="SAM" id="MobiDB-lite"/>
    </source>
</evidence>
<feature type="compositionally biased region" description="Basic and acidic residues" evidence="1">
    <location>
        <begin position="832"/>
        <end position="841"/>
    </location>
</feature>
<feature type="compositionally biased region" description="Basic and acidic residues" evidence="1">
    <location>
        <begin position="293"/>
        <end position="303"/>
    </location>
</feature>
<dbReference type="Gene3D" id="1.10.20.10">
    <property type="entry name" value="Histone, subunit A"/>
    <property type="match status" value="1"/>
</dbReference>
<feature type="compositionally biased region" description="Low complexity" evidence="1">
    <location>
        <begin position="324"/>
        <end position="333"/>
    </location>
</feature>
<feature type="compositionally biased region" description="Polar residues" evidence="1">
    <location>
        <begin position="992"/>
        <end position="1004"/>
    </location>
</feature>
<feature type="compositionally biased region" description="Polar residues" evidence="1">
    <location>
        <begin position="463"/>
        <end position="474"/>
    </location>
</feature>
<reference evidence="2" key="1">
    <citation type="submission" date="2019-01" db="EMBL/GenBank/DDBJ databases">
        <title>Draft genome sequences of three monokaryotic isolates of the white-rot basidiomycete fungus Dichomitus squalens.</title>
        <authorList>
            <consortium name="DOE Joint Genome Institute"/>
            <person name="Lopez S.C."/>
            <person name="Andreopoulos B."/>
            <person name="Pangilinan J."/>
            <person name="Lipzen A."/>
            <person name="Riley R."/>
            <person name="Ahrendt S."/>
            <person name="Ng V."/>
            <person name="Barry K."/>
            <person name="Daum C."/>
            <person name="Grigoriev I.V."/>
            <person name="Hilden K.S."/>
            <person name="Makela M.R."/>
            <person name="de Vries R.P."/>
        </authorList>
    </citation>
    <scope>NUCLEOTIDE SEQUENCE [LARGE SCALE GENOMIC DNA]</scope>
    <source>
        <strain evidence="2">OM18370.1</strain>
    </source>
</reference>
<accession>A0A4Q9MRG6</accession>
<dbReference type="Proteomes" id="UP000292957">
    <property type="component" value="Unassembled WGS sequence"/>
</dbReference>
<dbReference type="InterPro" id="IPR009072">
    <property type="entry name" value="Histone-fold"/>
</dbReference>
<dbReference type="GO" id="GO:0046982">
    <property type="term" value="F:protein heterodimerization activity"/>
    <property type="evidence" value="ECO:0007669"/>
    <property type="project" value="InterPro"/>
</dbReference>
<feature type="compositionally biased region" description="Polar residues" evidence="1">
    <location>
        <begin position="276"/>
        <end position="292"/>
    </location>
</feature>
<gene>
    <name evidence="2" type="ORF">BD311DRAFT_806787</name>
</gene>
<feature type="region of interest" description="Disordered" evidence="1">
    <location>
        <begin position="387"/>
        <end position="586"/>
    </location>
</feature>
<feature type="compositionally biased region" description="Low complexity" evidence="1">
    <location>
        <begin position="973"/>
        <end position="990"/>
    </location>
</feature>
<feature type="compositionally biased region" description="Low complexity" evidence="1">
    <location>
        <begin position="847"/>
        <end position="859"/>
    </location>
</feature>
<feature type="compositionally biased region" description="Polar residues" evidence="1">
    <location>
        <begin position="705"/>
        <end position="727"/>
    </location>
</feature>
<organism evidence="2">
    <name type="scientific">Dichomitus squalens</name>
    <dbReference type="NCBI Taxonomy" id="114155"/>
    <lineage>
        <taxon>Eukaryota</taxon>
        <taxon>Fungi</taxon>
        <taxon>Dikarya</taxon>
        <taxon>Basidiomycota</taxon>
        <taxon>Agaricomycotina</taxon>
        <taxon>Agaricomycetes</taxon>
        <taxon>Polyporales</taxon>
        <taxon>Polyporaceae</taxon>
        <taxon>Dichomitus</taxon>
    </lineage>
</organism>
<feature type="region of interest" description="Disordered" evidence="1">
    <location>
        <begin position="701"/>
        <end position="748"/>
    </location>
</feature>
<dbReference type="OrthoDB" id="5382203at2759"/>
<feature type="compositionally biased region" description="Polar residues" evidence="1">
    <location>
        <begin position="640"/>
        <end position="656"/>
    </location>
</feature>
<feature type="compositionally biased region" description="Basic and acidic residues" evidence="1">
    <location>
        <begin position="312"/>
        <end position="323"/>
    </location>
</feature>
<sequence>MSIQCPSYISARSAEVILSDVRPIKLKPDALHSINVLLDETLYSILTTARSLATDRLKAALLKVLPTSLGKEALLEAEVELKAYWDRTGSARPLPSGRNGDSKEFDLQWSFELLRLKCEAYSTMNDSDEDAEAEKRLQQRMEQAGSSSPPSPALLSPAALYLTAILEAICEHVLSNVSRVAARDSSRTLATVQDLFTALGEDDTIFGMFKAMKVYAHIEGLSRAQAQRPRRSKSFSRSTDQKNAAPRTSTSSPLNGESVATNGTTTASAIAPGGSSRMSTDSQKSTTVVGSSESRRTSMEKVKGAKIFHSRTPSDKQHARDDSASAALARSASENGINREHGPEFEASEDEELQQEFDELMRSGATMKVSLTPDRLKSMEVYKQERFERERLSRRGTQSADKIHDGSLPLPEPRPRTTTGRSSIRHVDSIVEDEEEHSSSSNHAAVASPTSLQSNAASASARMRNTSFTATSAGSRPPSDQRLRSISISNVPHPRDKDGITRRVSNSNGTSRAGGRTGSQNAAPPPPSAGMPKRTRKKQVNRESMDLDEIMAGSDGEDVDVEEVRPPASLPASPRTPGGSRPHISKAAQDLIAFLEEGPPEEPSYSSSVNASVISFESTKTRSGRLQRMMSRLTLGGSRESLNGSISEEQPKTPRSLSRKGSKMGMVTSPPPSYKGGSLQSKRSIPNVSVYPNVIVATPPPRLPLQNSQTSSSLASPPVSATSSLHTSNEDVAFSSQHSSLSRRTTRKAVPPLDDVVSLSSTVGESVFEGRPAVNGNRRAQVDDQGKDGTSSPIPPVVRRSVVLNGHPVKLDTSEPSLHPRAASITSPTSTSDRKSIHGKSESGYASRSTSRSPITPSERLPPPPPPAPTIPPADAENLRRLLEAATSADECRLLVDLFLVKNGFALKESVASSPAADTAGLAVGTGKLEDALALAAREAQEVERGLVALFLGGGGQVDLSGAPSLLPSLQNAEPGSGSGPSDAAGSASELGSKSGSGSAGQPNQPEPVAAGFQQQQQQQFRASPVAVSH</sequence>
<feature type="region of interest" description="Disordered" evidence="1">
    <location>
        <begin position="768"/>
        <end position="874"/>
    </location>
</feature>
<feature type="compositionally biased region" description="Pro residues" evidence="1">
    <location>
        <begin position="860"/>
        <end position="872"/>
    </location>
</feature>
<feature type="region of interest" description="Disordered" evidence="1">
    <location>
        <begin position="963"/>
        <end position="1030"/>
    </location>
</feature>